<feature type="compositionally biased region" description="Basic and acidic residues" evidence="1">
    <location>
        <begin position="269"/>
        <end position="280"/>
    </location>
</feature>
<dbReference type="Gene3D" id="2.40.70.10">
    <property type="entry name" value="Acid Proteases"/>
    <property type="match status" value="1"/>
</dbReference>
<evidence type="ECO:0000313" key="3">
    <source>
        <dbReference type="Proteomes" id="UP000054481"/>
    </source>
</evidence>
<evidence type="ECO:0000313" key="2">
    <source>
        <dbReference type="EMBL" id="KJZ68918.1"/>
    </source>
</evidence>
<reference evidence="2 3" key="1">
    <citation type="journal article" date="2014" name="Genome Biol. Evol.">
        <title>Comparative genomics and transcriptomics analyses reveal divergent lifestyle features of nematode endoparasitic fungus Hirsutella minnesotensis.</title>
        <authorList>
            <person name="Lai Y."/>
            <person name="Liu K."/>
            <person name="Zhang X."/>
            <person name="Zhang X."/>
            <person name="Li K."/>
            <person name="Wang N."/>
            <person name="Shu C."/>
            <person name="Wu Y."/>
            <person name="Wang C."/>
            <person name="Bushley K.E."/>
            <person name="Xiang M."/>
            <person name="Liu X."/>
        </authorList>
    </citation>
    <scope>NUCLEOTIDE SEQUENCE [LARGE SCALE GENOMIC DNA]</scope>
    <source>
        <strain evidence="2 3">3608</strain>
    </source>
</reference>
<dbReference type="SUPFAM" id="SSF50630">
    <property type="entry name" value="Acid proteases"/>
    <property type="match status" value="1"/>
</dbReference>
<dbReference type="InterPro" id="IPR021109">
    <property type="entry name" value="Peptidase_aspartic_dom_sf"/>
</dbReference>
<feature type="region of interest" description="Disordered" evidence="1">
    <location>
        <begin position="251"/>
        <end position="302"/>
    </location>
</feature>
<feature type="region of interest" description="Disordered" evidence="1">
    <location>
        <begin position="34"/>
        <end position="90"/>
    </location>
</feature>
<dbReference type="Gene3D" id="4.10.60.10">
    <property type="entry name" value="Zinc finger, CCHC-type"/>
    <property type="match status" value="1"/>
</dbReference>
<dbReference type="Proteomes" id="UP000054481">
    <property type="component" value="Unassembled WGS sequence"/>
</dbReference>
<dbReference type="PANTHER" id="PTHR15503:SF22">
    <property type="entry name" value="TRANSPOSON TY3-I GAG POLYPROTEIN"/>
    <property type="match status" value="1"/>
</dbReference>
<keyword evidence="3" id="KW-1185">Reference proteome</keyword>
<dbReference type="CDD" id="cd00303">
    <property type="entry name" value="retropepsin_like"/>
    <property type="match status" value="1"/>
</dbReference>
<evidence type="ECO:0000256" key="1">
    <source>
        <dbReference type="SAM" id="MobiDB-lite"/>
    </source>
</evidence>
<feature type="region of interest" description="Disordered" evidence="1">
    <location>
        <begin position="337"/>
        <end position="375"/>
    </location>
</feature>
<dbReference type="PANTHER" id="PTHR15503">
    <property type="entry name" value="LDOC1 RELATED"/>
    <property type="match status" value="1"/>
</dbReference>
<sequence>MDQQSESQRIQQQWIDQRIQEAVSATLHPLQDQLSLMMDQLSRAQPHNAEEPSTSPMAREPDESTPGLDTPISKTDGAVARKPLPNPPKYDGLRKSYTAWARQMRDKLELDAHYFNGNRELWYLINSCLGEKPQQVVATFYAAGGPGGAYDPQEFMRYLDRTYQDSNIQSRAAATLRTMRQREDQTLASFLPRFEQALAEAGGADWPDNAKIVFLENAINKRLQESLVTAVLPEDYQGWLTRLQEIAGRLERLSPGRQSPSKEQSPPDLQKERLKGRLEDSDGDTPMMDVNRAVRQSKGRRDLGLKHKDKRRCFRCERTDHVIADCPAKVVFPDEVKKSRPATARVKQPDTSDDSDSSATSSGDEESTGKEGNPIRVLVDSGCDCYAVIDEAVVQKFRIPLVDSKPRQIGGFSESSESVTSPGVVAVVVETAGFDERIFAYVVPSLGQDMFLGRPWMERNQVVYDAAKRQVYHGRAGVTVRLVGQEEPAKVRAIRSARLVSAAVFTAECRRAKRRQKMLRVST</sequence>
<dbReference type="InterPro" id="IPR032567">
    <property type="entry name" value="RTL1-rel"/>
</dbReference>
<protein>
    <recommendedName>
        <fullName evidence="4">CCHC-type domain-containing protein</fullName>
    </recommendedName>
</protein>
<dbReference type="AlphaFoldDB" id="A0A0F7ZR34"/>
<proteinExistence type="predicted"/>
<name>A0A0F7ZR34_9HYPO</name>
<dbReference type="EMBL" id="KQ030790">
    <property type="protein sequence ID" value="KJZ68918.1"/>
    <property type="molecule type" value="Genomic_DNA"/>
</dbReference>
<gene>
    <name evidence="2" type="ORF">HIM_11685</name>
</gene>
<accession>A0A0F7ZR34</accession>
<organism evidence="2 3">
    <name type="scientific">Hirsutella minnesotensis 3608</name>
    <dbReference type="NCBI Taxonomy" id="1043627"/>
    <lineage>
        <taxon>Eukaryota</taxon>
        <taxon>Fungi</taxon>
        <taxon>Dikarya</taxon>
        <taxon>Ascomycota</taxon>
        <taxon>Pezizomycotina</taxon>
        <taxon>Sordariomycetes</taxon>
        <taxon>Hypocreomycetidae</taxon>
        <taxon>Hypocreales</taxon>
        <taxon>Ophiocordycipitaceae</taxon>
        <taxon>Hirsutella</taxon>
    </lineage>
</organism>
<evidence type="ECO:0008006" key="4">
    <source>
        <dbReference type="Google" id="ProtNLM"/>
    </source>
</evidence>
<dbReference type="OrthoDB" id="5152741at2759"/>